<gene>
    <name evidence="8" type="ORF">AB5I84_06955</name>
</gene>
<comment type="caution">
    <text evidence="8">The sequence shown here is derived from an EMBL/GenBank/DDBJ whole genome shotgun (WGS) entry which is preliminary data.</text>
</comment>
<dbReference type="InterPro" id="IPR003661">
    <property type="entry name" value="HisK_dim/P_dom"/>
</dbReference>
<feature type="transmembrane region" description="Helical" evidence="5">
    <location>
        <begin position="51"/>
        <end position="70"/>
    </location>
</feature>
<dbReference type="PRINTS" id="PR00344">
    <property type="entry name" value="BCTRLSENSOR"/>
</dbReference>
<evidence type="ECO:0000256" key="5">
    <source>
        <dbReference type="SAM" id="Phobius"/>
    </source>
</evidence>
<evidence type="ECO:0000256" key="2">
    <source>
        <dbReference type="ARBA" id="ARBA00012438"/>
    </source>
</evidence>
<evidence type="ECO:0000259" key="6">
    <source>
        <dbReference type="PROSITE" id="PS50109"/>
    </source>
</evidence>
<dbReference type="Gene3D" id="3.30.565.10">
    <property type="entry name" value="Histidine kinase-like ATPase, C-terminal domain"/>
    <property type="match status" value="1"/>
</dbReference>
<dbReference type="Pfam" id="PF00512">
    <property type="entry name" value="HisKA"/>
    <property type="match status" value="1"/>
</dbReference>
<dbReference type="EMBL" id="JBGCUO010000001">
    <property type="protein sequence ID" value="MEY1661887.1"/>
    <property type="molecule type" value="Genomic_DNA"/>
</dbReference>
<feature type="domain" description="Response regulatory" evidence="7">
    <location>
        <begin position="612"/>
        <end position="745"/>
    </location>
</feature>
<dbReference type="SMART" id="SM00448">
    <property type="entry name" value="REC"/>
    <property type="match status" value="1"/>
</dbReference>
<feature type="domain" description="Histidine kinase" evidence="6">
    <location>
        <begin position="224"/>
        <end position="445"/>
    </location>
</feature>
<dbReference type="Proteomes" id="UP001562065">
    <property type="component" value="Unassembled WGS sequence"/>
</dbReference>
<dbReference type="SUPFAM" id="SSF52172">
    <property type="entry name" value="CheY-like"/>
    <property type="match status" value="1"/>
</dbReference>
<keyword evidence="9" id="KW-1185">Reference proteome</keyword>
<dbReference type="SUPFAM" id="SSF47384">
    <property type="entry name" value="Homodimeric domain of signal transducing histidine kinase"/>
    <property type="match status" value="1"/>
</dbReference>
<feature type="transmembrane region" description="Helical" evidence="5">
    <location>
        <begin position="91"/>
        <end position="111"/>
    </location>
</feature>
<evidence type="ECO:0000313" key="8">
    <source>
        <dbReference type="EMBL" id="MEY1661887.1"/>
    </source>
</evidence>
<dbReference type="InterPro" id="IPR003594">
    <property type="entry name" value="HATPase_dom"/>
</dbReference>
<feature type="transmembrane region" description="Helical" evidence="5">
    <location>
        <begin position="21"/>
        <end position="39"/>
    </location>
</feature>
<dbReference type="InterPro" id="IPR036890">
    <property type="entry name" value="HATPase_C_sf"/>
</dbReference>
<reference evidence="8 9" key="1">
    <citation type="submission" date="2024-07" db="EMBL/GenBank/DDBJ databases">
        <authorList>
            <person name="Ren Q."/>
        </authorList>
    </citation>
    <scope>NUCLEOTIDE SEQUENCE [LARGE SCALE GENOMIC DNA]</scope>
    <source>
        <strain evidence="8 9">REN37</strain>
    </source>
</reference>
<proteinExistence type="predicted"/>
<dbReference type="PANTHER" id="PTHR45339">
    <property type="entry name" value="HYBRID SIGNAL TRANSDUCTION HISTIDINE KINASE J"/>
    <property type="match status" value="1"/>
</dbReference>
<feature type="modified residue" description="4-aspartylphosphate" evidence="4">
    <location>
        <position position="661"/>
    </location>
</feature>
<dbReference type="InterPro" id="IPR004358">
    <property type="entry name" value="Sig_transdc_His_kin-like_C"/>
</dbReference>
<dbReference type="SMART" id="SM00387">
    <property type="entry name" value="HATPase_c"/>
    <property type="match status" value="1"/>
</dbReference>
<dbReference type="InterPro" id="IPR011006">
    <property type="entry name" value="CheY-like_superfamily"/>
</dbReference>
<dbReference type="EC" id="2.7.13.3" evidence="2"/>
<feature type="transmembrane region" description="Helical" evidence="5">
    <location>
        <begin position="166"/>
        <end position="183"/>
    </location>
</feature>
<dbReference type="InterPro" id="IPR005467">
    <property type="entry name" value="His_kinase_dom"/>
</dbReference>
<sequence length="758" mass="83999">MGRPAAVSKDRKVLRRIDLGAARASLVGQLAAVLVYALVAYSGHLYADFEGMTLALGVLLLVVTAYRLLIAARFDSLHASGPARWRKLFGLGLLAHAAVWGTLLCVVTIHYGVSFNFFAVALYNVGVSTALSSAWMSGLAVRQLYLLIMLVPGIAALMWLREPQALLLAGLLGVFLIFLYRMFGQLHDTFWHALARERRPQRDEEEAPAPQRQSAAVQLGVVHRLAHELRTPLNSMLGMLTLIRETELTDEQQEYQLVADQSGRLLLSLIDDVLDYSRILTGRLVLNPDFFDLRAALEQSLDAYGNIAQDHDVELTGALARDLPRRVRGDRERLMQVLNNLLSNAIKFSTSGEIRLDVSFDMRSERGGTLLCSVSDQGVGMSESTLATLFEDELLGPDADPFAVRKGGFGLLVCKGLVERMNGRIGVESQLGAGSRFWFEVPLDAQPDLGERGDLRRALRDEPVLVVGSASGTAAVLQEELGFFDAHVDAVEGYEDALSRMRDAHREHRDYSLVIIDTYGRRESALNLCRAVQADENLAASRLLLAADIDERANPGLQQLVQQSDMLVVTKPLYRTAIRTTLAAIYGLDTPVVDDFQYQETDEDRARRRRYRLLIVEDNAVNQQVASLFLDHLGYQAKAAPDAESALALLADEHFDLVLMDCVLPGMDGFELTRRIRAWEREQWAQRQAATPVSMPHREQRMPIIALTAATVEGVQARCLAAGMDDFLAKPVRLEELETVLMHWLPSTPSAPTLEVLP</sequence>
<dbReference type="CDD" id="cd00082">
    <property type="entry name" value="HisKA"/>
    <property type="match status" value="1"/>
</dbReference>
<keyword evidence="5" id="KW-0812">Transmembrane</keyword>
<evidence type="ECO:0000256" key="3">
    <source>
        <dbReference type="ARBA" id="ARBA00022553"/>
    </source>
</evidence>
<dbReference type="SUPFAM" id="SSF55874">
    <property type="entry name" value="ATPase domain of HSP90 chaperone/DNA topoisomerase II/histidine kinase"/>
    <property type="match status" value="1"/>
</dbReference>
<evidence type="ECO:0000256" key="4">
    <source>
        <dbReference type="PROSITE-ProRule" id="PRU00169"/>
    </source>
</evidence>
<name>A0ABV4AHF9_9GAMM</name>
<keyword evidence="5" id="KW-1133">Transmembrane helix</keyword>
<dbReference type="RefSeq" id="WP_369455136.1">
    <property type="nucleotide sequence ID" value="NZ_JBGCUO010000001.1"/>
</dbReference>
<dbReference type="PROSITE" id="PS50109">
    <property type="entry name" value="HIS_KIN"/>
    <property type="match status" value="1"/>
</dbReference>
<dbReference type="InterPro" id="IPR001789">
    <property type="entry name" value="Sig_transdc_resp-reg_receiver"/>
</dbReference>
<keyword evidence="5" id="KW-0472">Membrane</keyword>
<dbReference type="Pfam" id="PF00072">
    <property type="entry name" value="Response_reg"/>
    <property type="match status" value="1"/>
</dbReference>
<accession>A0ABV4AHF9</accession>
<dbReference type="CDD" id="cd17546">
    <property type="entry name" value="REC_hyHK_CKI1_RcsC-like"/>
    <property type="match status" value="1"/>
</dbReference>
<comment type="catalytic activity">
    <reaction evidence="1">
        <text>ATP + protein L-histidine = ADP + protein N-phospho-L-histidine.</text>
        <dbReference type="EC" id="2.7.13.3"/>
    </reaction>
</comment>
<dbReference type="PANTHER" id="PTHR45339:SF5">
    <property type="entry name" value="HISTIDINE KINASE"/>
    <property type="match status" value="1"/>
</dbReference>
<feature type="transmembrane region" description="Helical" evidence="5">
    <location>
        <begin position="144"/>
        <end position="160"/>
    </location>
</feature>
<dbReference type="PROSITE" id="PS50110">
    <property type="entry name" value="RESPONSE_REGULATORY"/>
    <property type="match status" value="1"/>
</dbReference>
<evidence type="ECO:0000256" key="1">
    <source>
        <dbReference type="ARBA" id="ARBA00000085"/>
    </source>
</evidence>
<dbReference type="SMART" id="SM00388">
    <property type="entry name" value="HisKA"/>
    <property type="match status" value="1"/>
</dbReference>
<organism evidence="8 9">
    <name type="scientific">Isoalcanivorax beigongshangi</name>
    <dbReference type="NCBI Taxonomy" id="3238810"/>
    <lineage>
        <taxon>Bacteria</taxon>
        <taxon>Pseudomonadati</taxon>
        <taxon>Pseudomonadota</taxon>
        <taxon>Gammaproteobacteria</taxon>
        <taxon>Oceanospirillales</taxon>
        <taxon>Alcanivoracaceae</taxon>
        <taxon>Isoalcanivorax</taxon>
    </lineage>
</organism>
<dbReference type="Pfam" id="PF02518">
    <property type="entry name" value="HATPase_c"/>
    <property type="match status" value="1"/>
</dbReference>
<protein>
    <recommendedName>
        <fullName evidence="2">histidine kinase</fullName>
        <ecNumber evidence="2">2.7.13.3</ecNumber>
    </recommendedName>
</protein>
<dbReference type="InterPro" id="IPR036097">
    <property type="entry name" value="HisK_dim/P_sf"/>
</dbReference>
<keyword evidence="3 4" id="KW-0597">Phosphoprotein</keyword>
<dbReference type="Gene3D" id="1.10.287.130">
    <property type="match status" value="1"/>
</dbReference>
<evidence type="ECO:0000259" key="7">
    <source>
        <dbReference type="PROSITE" id="PS50110"/>
    </source>
</evidence>
<evidence type="ECO:0000313" key="9">
    <source>
        <dbReference type="Proteomes" id="UP001562065"/>
    </source>
</evidence>
<dbReference type="Gene3D" id="3.40.50.2300">
    <property type="match status" value="1"/>
</dbReference>